<dbReference type="PANTHER" id="PTHR15663">
    <property type="entry name" value="COMM DOMAIN-CONTAINING PROTEIN 9"/>
    <property type="match status" value="1"/>
</dbReference>
<dbReference type="AlphaFoldDB" id="A0A498I516"/>
<dbReference type="InterPro" id="IPR037360">
    <property type="entry name" value="COMMD9"/>
</dbReference>
<organism evidence="2 3">
    <name type="scientific">Malus domestica</name>
    <name type="common">Apple</name>
    <name type="synonym">Pyrus malus</name>
    <dbReference type="NCBI Taxonomy" id="3750"/>
    <lineage>
        <taxon>Eukaryota</taxon>
        <taxon>Viridiplantae</taxon>
        <taxon>Streptophyta</taxon>
        <taxon>Embryophyta</taxon>
        <taxon>Tracheophyta</taxon>
        <taxon>Spermatophyta</taxon>
        <taxon>Magnoliopsida</taxon>
        <taxon>eudicotyledons</taxon>
        <taxon>Gunneridae</taxon>
        <taxon>Pentapetalae</taxon>
        <taxon>rosids</taxon>
        <taxon>fabids</taxon>
        <taxon>Rosales</taxon>
        <taxon>Rosaceae</taxon>
        <taxon>Amygdaloideae</taxon>
        <taxon>Maleae</taxon>
        <taxon>Malus</taxon>
    </lineage>
</organism>
<evidence type="ECO:0000313" key="2">
    <source>
        <dbReference type="EMBL" id="RXH76203.1"/>
    </source>
</evidence>
<dbReference type="STRING" id="3750.A0A498I516"/>
<dbReference type="EMBL" id="RDQH01000340">
    <property type="protein sequence ID" value="RXH76203.1"/>
    <property type="molecule type" value="Genomic_DNA"/>
</dbReference>
<sequence>MQMETTVEDTLYLQLHKLSATEEAALDQLLSTLWQTRKTGLHSPHQKSHFQSLLHLPSLSQLDPVLACLRSLIRKWVHENFTADDVLKLFPPDLPLDLQSSLVLLLQKYQVQWKDEVATEQRSLPRASVAYQVKANVPPTFTSLGTSGSLNDFGASTTPIVSATDASQLTSMPPANLVGILPRLKSMTWTMENCNSGPANKVAVITLKLQDFTKSPLDETEVKFQLTRDTLEAMLRSLTYIKEQLSSMVGGTSGPSQKKQKQSDHLV</sequence>
<reference evidence="2 3" key="1">
    <citation type="submission" date="2018-10" db="EMBL/GenBank/DDBJ databases">
        <title>A high-quality apple genome assembly.</title>
        <authorList>
            <person name="Hu J."/>
        </authorList>
    </citation>
    <scope>NUCLEOTIDE SEQUENCE [LARGE SCALE GENOMIC DNA]</scope>
    <source>
        <strain evidence="3">cv. HFTH1</strain>
        <tissue evidence="2">Young leaf</tissue>
    </source>
</reference>
<name>A0A498I516_MALDO</name>
<feature type="compositionally biased region" description="Polar residues" evidence="1">
    <location>
        <begin position="248"/>
        <end position="257"/>
    </location>
</feature>
<feature type="region of interest" description="Disordered" evidence="1">
    <location>
        <begin position="248"/>
        <end position="267"/>
    </location>
</feature>
<protein>
    <submittedName>
        <fullName evidence="2">Uncharacterized protein</fullName>
    </submittedName>
</protein>
<evidence type="ECO:0000313" key="3">
    <source>
        <dbReference type="Proteomes" id="UP000290289"/>
    </source>
</evidence>
<keyword evidence="3" id="KW-1185">Reference proteome</keyword>
<comment type="caution">
    <text evidence="2">The sequence shown here is derived from an EMBL/GenBank/DDBJ whole genome shotgun (WGS) entry which is preliminary data.</text>
</comment>
<accession>A0A498I516</accession>
<dbReference type="PANTHER" id="PTHR15663:SF6">
    <property type="entry name" value="COMM DOMAIN-CONTAINING PROTEIN-RELATED"/>
    <property type="match status" value="1"/>
</dbReference>
<dbReference type="Proteomes" id="UP000290289">
    <property type="component" value="Chromosome 14"/>
</dbReference>
<proteinExistence type="predicted"/>
<gene>
    <name evidence="2" type="ORF">DVH24_019091</name>
</gene>
<evidence type="ECO:0000256" key="1">
    <source>
        <dbReference type="SAM" id="MobiDB-lite"/>
    </source>
</evidence>